<evidence type="ECO:0000313" key="5">
    <source>
        <dbReference type="EMBL" id="WIA20105.1"/>
    </source>
</evidence>
<protein>
    <recommendedName>
        <fullName evidence="4">Nuclear pore protein</fullName>
    </recommendedName>
</protein>
<keyword evidence="4" id="KW-0811">Translocation</keyword>
<dbReference type="EMBL" id="CP126218">
    <property type="protein sequence ID" value="WIA20105.1"/>
    <property type="molecule type" value="Genomic_DNA"/>
</dbReference>
<sequence length="914" mass="97743">MTPEQTDWLSLVHQTNDLVAQDRHGYPKVQRDLTGLLLSSQSARARTSRVRSQDEQAAATRLLAMQGFDAGRLNQDVAMLELQPTLEDVFHADTTSVEDYLQQIQDMTILTAIQEAQQDTIMSFERYMSDCMNRDWANDKAGLFSSVAPFTGLSAGGSALGGLSFGSVARGDTGAFAGGAKLGPQEQAYVAVVKQLTAAAAAAAAGGGAAQPDPITAFGAACEQYEDKSPDTLMSNCWKLLGDILSIAQGKGATPAQGTGYVEMLLQGGRNHLQSGFAAHMRSVVSRHRSTAQRGADPDPLRDVQAYLAVKFRDKGLLDITAPGGVDTTWAQCGFASIVQAYLAVKFRDKGLLDITAPGGVDTTWAQHGLKFRDKGLLDITAPGGVDTTWAQVYYGLRSGMHDVALRAAERALDFSQRGAAGGGSVKQLLQAWLGNAAGFRSSHGARMVQECERLLQSYNQKQGQLKQDYQLLVYALMAGDSRSVDTLFKLSPGLFPTMEDYIWVKLSLVNTAPAAAGAGSSLGGGSSSWGGSMSPSSGGGLGQGAPAYTLAALQAELNRWGPKYYSKDGAEPLLFLTVLLLSLQFKRGLAFLLKSDMAKAYRLDGIHLALALHFTGVLACNTDDPAAGAPLDLSLPDAVASFGRRYVASDSSTALQYYMLAAELAGGGVKEQGKLFRELLVQSKDYGTLLGGGGALGSGGAIQQFVPDPKQRANLFESVAYDCQINQQPDEARELFMAAQKPRAALRIINQQLSAAIHASKGAVTESVAVLLSRGQAAVEAIAAAPDPTSRRDAEAFQQLQLIRQMVELAGQGQWDKVLQASSQLSFIPTEKARIEVCKLEVRQLDDSVRERMSDVLQILAAAISQAKSSPDSRMLSMLRERVACLKVFVLDLDPSITPQVYERINACVREFS</sequence>
<keyword evidence="4" id="KW-0472">Membrane</keyword>
<keyword evidence="4" id="KW-0509">mRNA transport</keyword>
<comment type="similarity">
    <text evidence="2 4">Belongs to the nucleoporin interacting component (NIC) family.</text>
</comment>
<accession>A0ABY8UG10</accession>
<evidence type="ECO:0000256" key="1">
    <source>
        <dbReference type="ARBA" id="ARBA00004259"/>
    </source>
</evidence>
<dbReference type="PANTHER" id="PTHR11225">
    <property type="entry name" value="NUCLEAR PORE COMPLEX PROTEIN NUP93 NUCLEOPORIN NUP93 DEAD EYE PROTEIN"/>
    <property type="match status" value="1"/>
</dbReference>
<comment type="subcellular location">
    <subcellularLocation>
        <location evidence="1">Nucleus envelope</location>
    </subcellularLocation>
    <subcellularLocation>
        <location evidence="4">Nucleus</location>
        <location evidence="4">Nuclear pore complex</location>
    </subcellularLocation>
</comment>
<gene>
    <name evidence="5" type="ORF">OEZ85_005959</name>
</gene>
<keyword evidence="4" id="KW-0906">Nuclear pore complex</keyword>
<keyword evidence="4" id="KW-0653">Protein transport</keyword>
<reference evidence="5 6" key="1">
    <citation type="submission" date="2023-05" db="EMBL/GenBank/DDBJ databases">
        <title>A 100% complete, gapless, phased diploid assembly of the Scenedesmus obliquus UTEX 3031 genome.</title>
        <authorList>
            <person name="Biondi T.C."/>
            <person name="Hanschen E.R."/>
            <person name="Kwon T."/>
            <person name="Eng W."/>
            <person name="Kruse C.P.S."/>
            <person name="Koehler S.I."/>
            <person name="Kunde Y."/>
            <person name="Gleasner C.D."/>
            <person name="You Mak K.T."/>
            <person name="Polle J."/>
            <person name="Hovde B.T."/>
            <person name="Starkenburg S.R."/>
        </authorList>
    </citation>
    <scope>NUCLEOTIDE SEQUENCE [LARGE SCALE GENOMIC DNA]</scope>
    <source>
        <strain evidence="5 6">DOE0152z</strain>
    </source>
</reference>
<evidence type="ECO:0000256" key="3">
    <source>
        <dbReference type="ARBA" id="ARBA00023242"/>
    </source>
</evidence>
<organism evidence="5 6">
    <name type="scientific">Tetradesmus obliquus</name>
    <name type="common">Green alga</name>
    <name type="synonym">Acutodesmus obliquus</name>
    <dbReference type="NCBI Taxonomy" id="3088"/>
    <lineage>
        <taxon>Eukaryota</taxon>
        <taxon>Viridiplantae</taxon>
        <taxon>Chlorophyta</taxon>
        <taxon>core chlorophytes</taxon>
        <taxon>Chlorophyceae</taxon>
        <taxon>CS clade</taxon>
        <taxon>Sphaeropleales</taxon>
        <taxon>Scenedesmaceae</taxon>
        <taxon>Tetradesmus</taxon>
    </lineage>
</organism>
<evidence type="ECO:0000313" key="6">
    <source>
        <dbReference type="Proteomes" id="UP001244341"/>
    </source>
</evidence>
<dbReference type="InterPro" id="IPR007231">
    <property type="entry name" value="Nucleoporin_int_Nup93/Nic96"/>
</dbReference>
<dbReference type="Proteomes" id="UP001244341">
    <property type="component" value="Chromosome 11b"/>
</dbReference>
<evidence type="ECO:0000256" key="2">
    <source>
        <dbReference type="ARBA" id="ARBA00010186"/>
    </source>
</evidence>
<dbReference type="PANTHER" id="PTHR11225:SF4">
    <property type="entry name" value="NUCLEAR PORE COMPLEX PROTEIN NUP93"/>
    <property type="match status" value="1"/>
</dbReference>
<keyword evidence="3 4" id="KW-0539">Nucleus</keyword>
<keyword evidence="4" id="KW-0813">Transport</keyword>
<keyword evidence="6" id="KW-1185">Reference proteome</keyword>
<name>A0ABY8UG10_TETOB</name>
<dbReference type="Pfam" id="PF04097">
    <property type="entry name" value="Nic96"/>
    <property type="match status" value="1"/>
</dbReference>
<proteinExistence type="inferred from homology"/>
<evidence type="ECO:0000256" key="4">
    <source>
        <dbReference type="RuleBase" id="RU364035"/>
    </source>
</evidence>